<sequence>MDVNNVGKNITNINSYNLNENLSQYAETYDRAVPQVEKVQTQPQDMNKIEKNEYSKKDLDEALKKINNFLKDEHTHAEYSIHEDFHTVMIKIIDDNSKQVVLELPSKKVLDMVASMMKQVGLLDKKA</sequence>
<comment type="caution">
    <text evidence="1">The sequence shown here is derived from an EMBL/GenBank/DDBJ whole genome shotgun (WGS) entry which is preliminary data.</text>
</comment>
<gene>
    <name evidence="1" type="ORF">HF849_00605</name>
</gene>
<dbReference type="InterPro" id="IPR035924">
    <property type="entry name" value="FlaG-like_sf"/>
</dbReference>
<dbReference type="AlphaFoldDB" id="A0A7X9SJZ2"/>
<evidence type="ECO:0000313" key="2">
    <source>
        <dbReference type="Proteomes" id="UP000587880"/>
    </source>
</evidence>
<accession>A0A7X9SJZ2</accession>
<proteinExistence type="predicted"/>
<keyword evidence="1" id="KW-0969">Cilium</keyword>
<dbReference type="Pfam" id="PF03646">
    <property type="entry name" value="FlaG"/>
    <property type="match status" value="1"/>
</dbReference>
<dbReference type="PANTHER" id="PTHR37166:SF1">
    <property type="entry name" value="PROTEIN FLAG"/>
    <property type="match status" value="1"/>
</dbReference>
<dbReference type="PANTHER" id="PTHR37166">
    <property type="entry name" value="PROTEIN FLAG"/>
    <property type="match status" value="1"/>
</dbReference>
<protein>
    <submittedName>
        <fullName evidence="1">Flagellar protein FlaG</fullName>
    </submittedName>
</protein>
<dbReference type="SUPFAM" id="SSF160214">
    <property type="entry name" value="FlaG-like"/>
    <property type="match status" value="1"/>
</dbReference>
<dbReference type="RefSeq" id="WP_168980766.1">
    <property type="nucleotide sequence ID" value="NZ_JABAGD010000001.1"/>
</dbReference>
<dbReference type="InterPro" id="IPR005186">
    <property type="entry name" value="FlaG"/>
</dbReference>
<keyword evidence="1" id="KW-0966">Cell projection</keyword>
<keyword evidence="1" id="KW-0282">Flagellum</keyword>
<organism evidence="1 2">
    <name type="scientific">Clostridium beijerinckii</name>
    <name type="common">Clostridium MP</name>
    <dbReference type="NCBI Taxonomy" id="1520"/>
    <lineage>
        <taxon>Bacteria</taxon>
        <taxon>Bacillati</taxon>
        <taxon>Bacillota</taxon>
        <taxon>Clostridia</taxon>
        <taxon>Eubacteriales</taxon>
        <taxon>Clostridiaceae</taxon>
        <taxon>Clostridium</taxon>
    </lineage>
</organism>
<dbReference type="Proteomes" id="UP000587880">
    <property type="component" value="Unassembled WGS sequence"/>
</dbReference>
<dbReference type="EMBL" id="JABAGD010000001">
    <property type="protein sequence ID" value="NMF03255.1"/>
    <property type="molecule type" value="Genomic_DNA"/>
</dbReference>
<reference evidence="1 2" key="1">
    <citation type="submission" date="2020-04" db="EMBL/GenBank/DDBJ databases">
        <authorList>
            <person name="Hitch T.C.A."/>
            <person name="Wylensek D."/>
            <person name="Clavel T."/>
        </authorList>
    </citation>
    <scope>NUCLEOTIDE SEQUENCE [LARGE SCALE GENOMIC DNA]</scope>
    <source>
        <strain evidence="1 2">WB01_NA02</strain>
    </source>
</reference>
<evidence type="ECO:0000313" key="1">
    <source>
        <dbReference type="EMBL" id="NMF03255.1"/>
    </source>
</evidence>
<dbReference type="Gene3D" id="3.30.160.170">
    <property type="entry name" value="FlaG-like"/>
    <property type="match status" value="1"/>
</dbReference>
<name>A0A7X9SJZ2_CLOBE</name>